<evidence type="ECO:0000256" key="4">
    <source>
        <dbReference type="ARBA" id="ARBA00022737"/>
    </source>
</evidence>
<protein>
    <submittedName>
        <fullName evidence="10">D-xylose transport system ATP-binding protein</fullName>
    </submittedName>
</protein>
<evidence type="ECO:0000313" key="10">
    <source>
        <dbReference type="EMBL" id="MBM7716106.1"/>
    </source>
</evidence>
<keyword evidence="8" id="KW-0472">Membrane</keyword>
<dbReference type="InterPro" id="IPR003593">
    <property type="entry name" value="AAA+_ATPase"/>
</dbReference>
<dbReference type="EMBL" id="JAFBFH010000022">
    <property type="protein sequence ID" value="MBM7716106.1"/>
    <property type="molecule type" value="Genomic_DNA"/>
</dbReference>
<evidence type="ECO:0000256" key="5">
    <source>
        <dbReference type="ARBA" id="ARBA00022741"/>
    </source>
</evidence>
<dbReference type="RefSeq" id="WP_077111968.1">
    <property type="nucleotide sequence ID" value="NZ_JAFBFH010000022.1"/>
</dbReference>
<keyword evidence="4" id="KW-0677">Repeat</keyword>
<evidence type="ECO:0000256" key="8">
    <source>
        <dbReference type="ARBA" id="ARBA00023136"/>
    </source>
</evidence>
<sequence length="504" mass="55747">MSAYILEMVNIHKSFPGVKALDNINMKVKKGEIHSLCGENGAGKSTLIKILSGVYPSGQFEGKIKINGEVKEFHNIRDAEMNGIVCIHQELALVPELSIQENIFLGNEPHYFGVVHQSDMYNRTKKLLNDLGLNISPNEKVKNLGIGHQQLVEIAKALSKNAKILILDEPTSALTEKESEVLLNILKKLKSQGVTSIYISHKLDEVLAISDSVSAIRDGQFIGTRSIGNINKDDLIYMMVGRKLEKLYPRKKRISQECRFEVKNLTVYDTENPSRKVVNNINFKAYKGEILGIAGLMGAGRTEMATSIFGVYPGKSSGEVYVDGQKRRIRHAADAIEQGIALVSEDRKSSGLVLEMTVKENISLASLDRGSRLVLDHDKEITAATQYVKELNVKTPSVHSIVNHLSGGNQQKVVLGKWLLTNPKVLILDEPTRGIDIGAKFEIYQIMNKLVDQGVIVIMISSELEEVLGISDRVLVISEGELRADLKIEEATQEKILYYATGGS</sequence>
<dbReference type="Pfam" id="PF00005">
    <property type="entry name" value="ABC_tran"/>
    <property type="match status" value="2"/>
</dbReference>
<evidence type="ECO:0000259" key="9">
    <source>
        <dbReference type="PROSITE" id="PS50893"/>
    </source>
</evidence>
<keyword evidence="7" id="KW-1278">Translocase</keyword>
<dbReference type="PANTHER" id="PTHR43790:SF1">
    <property type="entry name" value="XYLOSE IMPORT ATP-BINDING PROTEIN XYLG"/>
    <property type="match status" value="1"/>
</dbReference>
<keyword evidence="1" id="KW-0813">Transport</keyword>
<keyword evidence="2" id="KW-1003">Cell membrane</keyword>
<dbReference type="InterPro" id="IPR017871">
    <property type="entry name" value="ABC_transporter-like_CS"/>
</dbReference>
<dbReference type="GO" id="GO:0005524">
    <property type="term" value="F:ATP binding"/>
    <property type="evidence" value="ECO:0007669"/>
    <property type="project" value="UniProtKB-KW"/>
</dbReference>
<dbReference type="Proteomes" id="UP000823485">
    <property type="component" value="Unassembled WGS sequence"/>
</dbReference>
<dbReference type="CDD" id="cd03215">
    <property type="entry name" value="ABC_Carb_Monos_II"/>
    <property type="match status" value="1"/>
</dbReference>
<keyword evidence="5" id="KW-0547">Nucleotide-binding</keyword>
<feature type="domain" description="ABC transporter" evidence="9">
    <location>
        <begin position="260"/>
        <end position="504"/>
    </location>
</feature>
<feature type="domain" description="ABC transporter" evidence="9">
    <location>
        <begin position="6"/>
        <end position="243"/>
    </location>
</feature>
<keyword evidence="3" id="KW-0762">Sugar transport</keyword>
<dbReference type="PROSITE" id="PS50893">
    <property type="entry name" value="ABC_TRANSPORTER_2"/>
    <property type="match status" value="2"/>
</dbReference>
<dbReference type="InterPro" id="IPR050107">
    <property type="entry name" value="ABC_carbohydrate_import_ATPase"/>
</dbReference>
<evidence type="ECO:0000313" key="11">
    <source>
        <dbReference type="Proteomes" id="UP000823485"/>
    </source>
</evidence>
<evidence type="ECO:0000256" key="2">
    <source>
        <dbReference type="ARBA" id="ARBA00022475"/>
    </source>
</evidence>
<dbReference type="SMART" id="SM00382">
    <property type="entry name" value="AAA"/>
    <property type="match status" value="2"/>
</dbReference>
<proteinExistence type="predicted"/>
<dbReference type="InterPro" id="IPR003439">
    <property type="entry name" value="ABC_transporter-like_ATP-bd"/>
</dbReference>
<dbReference type="Gene3D" id="3.40.50.300">
    <property type="entry name" value="P-loop containing nucleotide triphosphate hydrolases"/>
    <property type="match status" value="2"/>
</dbReference>
<dbReference type="CDD" id="cd03216">
    <property type="entry name" value="ABC_Carb_Monos_I"/>
    <property type="match status" value="1"/>
</dbReference>
<dbReference type="NCBIfam" id="NF010069">
    <property type="entry name" value="PRK13549.1"/>
    <property type="match status" value="1"/>
</dbReference>
<comment type="caution">
    <text evidence="10">The sequence shown here is derived from an EMBL/GenBank/DDBJ whole genome shotgun (WGS) entry which is preliminary data.</text>
</comment>
<dbReference type="SUPFAM" id="SSF52540">
    <property type="entry name" value="P-loop containing nucleoside triphosphate hydrolases"/>
    <property type="match status" value="2"/>
</dbReference>
<evidence type="ECO:0000256" key="1">
    <source>
        <dbReference type="ARBA" id="ARBA00022448"/>
    </source>
</evidence>
<dbReference type="PROSITE" id="PS00211">
    <property type="entry name" value="ABC_TRANSPORTER_1"/>
    <property type="match status" value="1"/>
</dbReference>
<keyword evidence="11" id="KW-1185">Reference proteome</keyword>
<evidence type="ECO:0000256" key="7">
    <source>
        <dbReference type="ARBA" id="ARBA00022967"/>
    </source>
</evidence>
<dbReference type="PANTHER" id="PTHR43790">
    <property type="entry name" value="CARBOHYDRATE TRANSPORT ATP-BINDING PROTEIN MG119-RELATED"/>
    <property type="match status" value="1"/>
</dbReference>
<name>A0ABS2R8Y2_9BACI</name>
<dbReference type="InterPro" id="IPR027417">
    <property type="entry name" value="P-loop_NTPase"/>
</dbReference>
<reference evidence="10 11" key="1">
    <citation type="submission" date="2021-01" db="EMBL/GenBank/DDBJ databases">
        <title>Genomic Encyclopedia of Type Strains, Phase IV (KMG-IV): sequencing the most valuable type-strain genomes for metagenomic binning, comparative biology and taxonomic classification.</title>
        <authorList>
            <person name="Goeker M."/>
        </authorList>
    </citation>
    <scope>NUCLEOTIDE SEQUENCE [LARGE SCALE GENOMIC DNA]</scope>
    <source>
        <strain evidence="10 11">DSM 105453</strain>
    </source>
</reference>
<keyword evidence="6 10" id="KW-0067">ATP-binding</keyword>
<organism evidence="10 11">
    <name type="scientific">Siminovitchia thermophila</name>
    <dbReference type="NCBI Taxonomy" id="1245522"/>
    <lineage>
        <taxon>Bacteria</taxon>
        <taxon>Bacillati</taxon>
        <taxon>Bacillota</taxon>
        <taxon>Bacilli</taxon>
        <taxon>Bacillales</taxon>
        <taxon>Bacillaceae</taxon>
        <taxon>Siminovitchia</taxon>
    </lineage>
</organism>
<evidence type="ECO:0000256" key="3">
    <source>
        <dbReference type="ARBA" id="ARBA00022597"/>
    </source>
</evidence>
<accession>A0ABS2R8Y2</accession>
<gene>
    <name evidence="10" type="ORF">JOC94_003117</name>
</gene>
<evidence type="ECO:0000256" key="6">
    <source>
        <dbReference type="ARBA" id="ARBA00022840"/>
    </source>
</evidence>